<dbReference type="PANTHER" id="PTHR30514">
    <property type="entry name" value="GLUCOKINASE"/>
    <property type="match status" value="1"/>
</dbReference>
<dbReference type="SUPFAM" id="SSF53697">
    <property type="entry name" value="SIS domain"/>
    <property type="match status" value="1"/>
</dbReference>
<evidence type="ECO:0000256" key="1">
    <source>
        <dbReference type="ARBA" id="ARBA00023015"/>
    </source>
</evidence>
<proteinExistence type="predicted"/>
<dbReference type="GO" id="GO:0097367">
    <property type="term" value="F:carbohydrate derivative binding"/>
    <property type="evidence" value="ECO:0007669"/>
    <property type="project" value="InterPro"/>
</dbReference>
<evidence type="ECO:0000259" key="5">
    <source>
        <dbReference type="PROSITE" id="PS51464"/>
    </source>
</evidence>
<evidence type="ECO:0000313" key="6">
    <source>
        <dbReference type="EMBL" id="KRO41130.1"/>
    </source>
</evidence>
<dbReference type="EMBL" id="LIAV01000024">
    <property type="protein sequence ID" value="KRO41130.1"/>
    <property type="molecule type" value="Genomic_DNA"/>
</dbReference>
<organism evidence="6 7">
    <name type="scientific">SAR86 cluster bacterium BACL1 MAG-120920-bin57</name>
    <dbReference type="NCBI Taxonomy" id="1655571"/>
    <lineage>
        <taxon>Bacteria</taxon>
        <taxon>Pseudomonadati</taxon>
        <taxon>Pseudomonadota</taxon>
        <taxon>Gammaproteobacteria</taxon>
        <taxon>SAR86 cluster</taxon>
    </lineage>
</organism>
<dbReference type="Pfam" id="PF01380">
    <property type="entry name" value="SIS"/>
    <property type="match status" value="1"/>
</dbReference>
<sequence length="280" mass="30544">MQTKLLREIKNALPNLRKSEIKVAEFVLNKPGDIIELTTAQASGAVGVSEPTLIRFCQALGFNGFQKFKLTLAQQLAADNYFHSYEIDPSDSIQEVTEKVFDSTISEILNVRSQLNQAVVEEAIETLANAKRVEFYAFGGSVPVAMDAQHKFFRLKIPSSCISDPHIQFMSANSLNEKDVVVAISQSGSTAALVESIKTVKSFGAIVIGLMPSGTPLSRICDIALDIDVGENARLTRPMTSRLAYMAIIDVLAVGVAQLKPEAQDHLFNIVTSQNSLKIK</sequence>
<evidence type="ECO:0000259" key="4">
    <source>
        <dbReference type="PROSITE" id="PS51071"/>
    </source>
</evidence>
<dbReference type="PROSITE" id="PS51464">
    <property type="entry name" value="SIS"/>
    <property type="match status" value="1"/>
</dbReference>
<reference evidence="7" key="1">
    <citation type="submission" date="2015-10" db="EMBL/GenBank/DDBJ databases">
        <title>Metagenome-Assembled Genomes uncover a global brackish microbiome.</title>
        <authorList>
            <person name="Hugerth L.W."/>
            <person name="Larsson J."/>
            <person name="Alneberg J."/>
            <person name="Lindh M.V."/>
            <person name="Legrand C."/>
            <person name="Pinhassi J."/>
            <person name="Andersson A."/>
        </authorList>
    </citation>
    <scope>NUCLEOTIDE SEQUENCE [LARGE SCALE GENOMIC DNA]</scope>
</reference>
<dbReference type="Gene3D" id="1.10.10.10">
    <property type="entry name" value="Winged helix-like DNA-binding domain superfamily/Winged helix DNA-binding domain"/>
    <property type="match status" value="1"/>
</dbReference>
<dbReference type="GO" id="GO:0003700">
    <property type="term" value="F:DNA-binding transcription factor activity"/>
    <property type="evidence" value="ECO:0007669"/>
    <property type="project" value="InterPro"/>
</dbReference>
<evidence type="ECO:0000313" key="7">
    <source>
        <dbReference type="Proteomes" id="UP000050874"/>
    </source>
</evidence>
<evidence type="ECO:0000256" key="2">
    <source>
        <dbReference type="ARBA" id="ARBA00023125"/>
    </source>
</evidence>
<dbReference type="InterPro" id="IPR001347">
    <property type="entry name" value="SIS_dom"/>
</dbReference>
<dbReference type="Gene3D" id="3.40.50.10490">
    <property type="entry name" value="Glucose-6-phosphate isomerase like protein, domain 1"/>
    <property type="match status" value="1"/>
</dbReference>
<dbReference type="PANTHER" id="PTHR30514:SF1">
    <property type="entry name" value="HTH-TYPE TRANSCRIPTIONAL REGULATOR HEXR-RELATED"/>
    <property type="match status" value="1"/>
</dbReference>
<protein>
    <submittedName>
        <fullName evidence="6">Transcriptional regulator, RpiR family protein</fullName>
    </submittedName>
</protein>
<dbReference type="Pfam" id="PF01418">
    <property type="entry name" value="HTH_6"/>
    <property type="match status" value="1"/>
</dbReference>
<feature type="domain" description="HTH rpiR-type" evidence="4">
    <location>
        <begin position="3"/>
        <end position="79"/>
    </location>
</feature>
<dbReference type="InterPro" id="IPR000281">
    <property type="entry name" value="HTH_RpiR"/>
</dbReference>
<dbReference type="InterPro" id="IPR036388">
    <property type="entry name" value="WH-like_DNA-bd_sf"/>
</dbReference>
<dbReference type="PROSITE" id="PS51071">
    <property type="entry name" value="HTH_RPIR"/>
    <property type="match status" value="1"/>
</dbReference>
<evidence type="ECO:0000256" key="3">
    <source>
        <dbReference type="ARBA" id="ARBA00023163"/>
    </source>
</evidence>
<dbReference type="InterPro" id="IPR035472">
    <property type="entry name" value="RpiR-like_SIS"/>
</dbReference>
<dbReference type="AlphaFoldDB" id="A0A0R2Q010"/>
<keyword evidence="3" id="KW-0804">Transcription</keyword>
<dbReference type="GO" id="GO:1901135">
    <property type="term" value="P:carbohydrate derivative metabolic process"/>
    <property type="evidence" value="ECO:0007669"/>
    <property type="project" value="InterPro"/>
</dbReference>
<keyword evidence="1" id="KW-0805">Transcription regulation</keyword>
<dbReference type="InterPro" id="IPR009057">
    <property type="entry name" value="Homeodomain-like_sf"/>
</dbReference>
<dbReference type="CDD" id="cd05013">
    <property type="entry name" value="SIS_RpiR"/>
    <property type="match status" value="1"/>
</dbReference>
<dbReference type="InterPro" id="IPR047640">
    <property type="entry name" value="RpiR-like"/>
</dbReference>
<comment type="caution">
    <text evidence="6">The sequence shown here is derived from an EMBL/GenBank/DDBJ whole genome shotgun (WGS) entry which is preliminary data.</text>
</comment>
<accession>A0A0R2Q010</accession>
<dbReference type="Proteomes" id="UP000050874">
    <property type="component" value="Unassembled WGS sequence"/>
</dbReference>
<dbReference type="GO" id="GO:0003677">
    <property type="term" value="F:DNA binding"/>
    <property type="evidence" value="ECO:0007669"/>
    <property type="project" value="UniProtKB-KW"/>
</dbReference>
<gene>
    <name evidence="6" type="ORF">ABR63_02105</name>
</gene>
<feature type="domain" description="SIS" evidence="5">
    <location>
        <begin position="123"/>
        <end position="262"/>
    </location>
</feature>
<dbReference type="SUPFAM" id="SSF46689">
    <property type="entry name" value="Homeodomain-like"/>
    <property type="match status" value="1"/>
</dbReference>
<keyword evidence="2" id="KW-0238">DNA-binding</keyword>
<dbReference type="InterPro" id="IPR046348">
    <property type="entry name" value="SIS_dom_sf"/>
</dbReference>
<name>A0A0R2Q010_9GAMM</name>